<dbReference type="GO" id="GO:0016758">
    <property type="term" value="F:hexosyltransferase activity"/>
    <property type="evidence" value="ECO:0007669"/>
    <property type="project" value="UniProtKB-ARBA"/>
</dbReference>
<dbReference type="InterPro" id="IPR029044">
    <property type="entry name" value="Nucleotide-diphossugar_trans"/>
</dbReference>
<evidence type="ECO:0000313" key="3">
    <source>
        <dbReference type="Proteomes" id="UP000176511"/>
    </source>
</evidence>
<organism evidence="2 3">
    <name type="scientific">Candidatus Kaiserbacteria bacterium RIFCSPHIGHO2_02_FULL_49_34</name>
    <dbReference type="NCBI Taxonomy" id="1798491"/>
    <lineage>
        <taxon>Bacteria</taxon>
        <taxon>Candidatus Kaiseribacteriota</taxon>
    </lineage>
</organism>
<protein>
    <recommendedName>
        <fullName evidence="1">Glycosyltransferase 2-like domain-containing protein</fullName>
    </recommendedName>
</protein>
<dbReference type="InterPro" id="IPR001173">
    <property type="entry name" value="Glyco_trans_2-like"/>
</dbReference>
<evidence type="ECO:0000259" key="1">
    <source>
        <dbReference type="Pfam" id="PF00535"/>
    </source>
</evidence>
<comment type="caution">
    <text evidence="2">The sequence shown here is derived from an EMBL/GenBank/DDBJ whole genome shotgun (WGS) entry which is preliminary data.</text>
</comment>
<name>A0A1F6DIB2_9BACT</name>
<dbReference type="PANTHER" id="PTHR22916">
    <property type="entry name" value="GLYCOSYLTRANSFERASE"/>
    <property type="match status" value="1"/>
</dbReference>
<feature type="domain" description="Glycosyltransferase 2-like" evidence="1">
    <location>
        <begin position="8"/>
        <end position="162"/>
    </location>
</feature>
<dbReference type="STRING" id="1798491.A3C87_03195"/>
<dbReference type="Proteomes" id="UP000176511">
    <property type="component" value="Unassembled WGS sequence"/>
</dbReference>
<dbReference type="PANTHER" id="PTHR22916:SF3">
    <property type="entry name" value="UDP-GLCNAC:BETAGAL BETA-1,3-N-ACETYLGLUCOSAMINYLTRANSFERASE-LIKE PROTEIN 1"/>
    <property type="match status" value="1"/>
</dbReference>
<evidence type="ECO:0000313" key="2">
    <source>
        <dbReference type="EMBL" id="OGG61131.1"/>
    </source>
</evidence>
<proteinExistence type="predicted"/>
<reference evidence="2 3" key="1">
    <citation type="journal article" date="2016" name="Nat. Commun.">
        <title>Thousands of microbial genomes shed light on interconnected biogeochemical processes in an aquifer system.</title>
        <authorList>
            <person name="Anantharaman K."/>
            <person name="Brown C.T."/>
            <person name="Hug L.A."/>
            <person name="Sharon I."/>
            <person name="Castelle C.J."/>
            <person name="Probst A.J."/>
            <person name="Thomas B.C."/>
            <person name="Singh A."/>
            <person name="Wilkins M.J."/>
            <person name="Karaoz U."/>
            <person name="Brodie E.L."/>
            <person name="Williams K.H."/>
            <person name="Hubbard S.S."/>
            <person name="Banfield J.F."/>
        </authorList>
    </citation>
    <scope>NUCLEOTIDE SEQUENCE [LARGE SCALE GENOMIC DNA]</scope>
</reference>
<dbReference type="Pfam" id="PF00535">
    <property type="entry name" value="Glycos_transf_2"/>
    <property type="match status" value="1"/>
</dbReference>
<gene>
    <name evidence="2" type="ORF">A3C87_03195</name>
</gene>
<sequence>MNITPTITIAIPSYNKEPYIRRCLESALNNQNDDVEIILVDNASQDATYKIAQSYTPTVTCHQNSTNLGMASNWNKCIEHASGDWILILHADDELAPNVIPLYRTLIMKNPNLGIIHANSFAVVNGDPATKTTTPTAHKEHWRAGEEALRAPIGLCSTIMVKKEAYERLGGFIETSLSADAEMWPRVAAEYDLAFINEPTATYHYNKDSTGAQSLIERRFEDIVADWDNLTEKIAQSQPTEELRLRYLAKAKYDALGNYWAIVAANLKTRKYKNATRAIWIISVHYHKFFPLLQLIIKKLWSKR</sequence>
<dbReference type="Gene3D" id="3.90.550.10">
    <property type="entry name" value="Spore Coat Polysaccharide Biosynthesis Protein SpsA, Chain A"/>
    <property type="match status" value="1"/>
</dbReference>
<dbReference type="CDD" id="cd00761">
    <property type="entry name" value="Glyco_tranf_GTA_type"/>
    <property type="match status" value="1"/>
</dbReference>
<dbReference type="SUPFAM" id="SSF53448">
    <property type="entry name" value="Nucleotide-diphospho-sugar transferases"/>
    <property type="match status" value="1"/>
</dbReference>
<dbReference type="AlphaFoldDB" id="A0A1F6DIB2"/>
<dbReference type="EMBL" id="MFLE01000025">
    <property type="protein sequence ID" value="OGG61131.1"/>
    <property type="molecule type" value="Genomic_DNA"/>
</dbReference>
<accession>A0A1F6DIB2</accession>